<sequence length="563" mass="63368">MATTTWDPNAKSFPTRNELPSIPGAPKDAAWFWGKDDNIGRLNLLTPNRVKAAAAEIKTGEMARTDLPLNVPEQPAFGRETFTHQIKVLRDNVAYDDTYSLNTQSGTQWDGFRHAAHASGVFYNGVKGSDILGPNANEKDSLHYWSQHGFAGRGVLLDYRSFANENGIKYDSASSHPIPYEDLEAVGKHQGIDIRPAAQGGDIQIGDILFVRGGWTEDYYSRTREENQAIGLRVFGESGDNIQRWAGVKQEPATIDWLHDCYFAAVGGDSPTFELWPTPADHYNKLHGFLLALWGMPLGEMIDLEKVSQLAKKNKRYTFFFTSAPANVVRGYTGLVITCNGHEWKVHKLCLCAQSDFFQSACGSSFKEGNKSKIDLDDDDPETVEALIHYFYSFSYGEHANTANIILDARVYAAADKYFVAPLKQLAKKKFESRAKAEWKTIEFADAVAEVYSIIPEGDGELRRIVLATVEQHADELLDKLTPTSQHFLHVLRKHAELGLDIATGFAFDRIRSRPRLYECPYCALTFSIRLTTEPGCTHMFNCPRRCQLYLLGTWEDKYRYDQ</sequence>
<name>A0ACC3MI23_9PEZI</name>
<organism evidence="1 2">
    <name type="scientific">Vermiconidia calcicola</name>
    <dbReference type="NCBI Taxonomy" id="1690605"/>
    <lineage>
        <taxon>Eukaryota</taxon>
        <taxon>Fungi</taxon>
        <taxon>Dikarya</taxon>
        <taxon>Ascomycota</taxon>
        <taxon>Pezizomycotina</taxon>
        <taxon>Dothideomycetes</taxon>
        <taxon>Dothideomycetidae</taxon>
        <taxon>Mycosphaerellales</taxon>
        <taxon>Extremaceae</taxon>
        <taxon>Vermiconidia</taxon>
    </lineage>
</organism>
<reference evidence="1" key="1">
    <citation type="submission" date="2023-07" db="EMBL/GenBank/DDBJ databases">
        <title>Black Yeasts Isolated from many extreme environments.</title>
        <authorList>
            <person name="Coleine C."/>
            <person name="Stajich J.E."/>
            <person name="Selbmann L."/>
        </authorList>
    </citation>
    <scope>NUCLEOTIDE SEQUENCE</scope>
    <source>
        <strain evidence="1">CCFEE 5714</strain>
    </source>
</reference>
<evidence type="ECO:0000313" key="2">
    <source>
        <dbReference type="Proteomes" id="UP001281147"/>
    </source>
</evidence>
<evidence type="ECO:0000313" key="1">
    <source>
        <dbReference type="EMBL" id="KAK3696076.1"/>
    </source>
</evidence>
<protein>
    <submittedName>
        <fullName evidence="1">Uncharacterized protein</fullName>
    </submittedName>
</protein>
<comment type="caution">
    <text evidence="1">The sequence shown here is derived from an EMBL/GenBank/DDBJ whole genome shotgun (WGS) entry which is preliminary data.</text>
</comment>
<dbReference type="EMBL" id="JAUTXU010000247">
    <property type="protein sequence ID" value="KAK3696076.1"/>
    <property type="molecule type" value="Genomic_DNA"/>
</dbReference>
<dbReference type="Proteomes" id="UP001281147">
    <property type="component" value="Unassembled WGS sequence"/>
</dbReference>
<proteinExistence type="predicted"/>
<gene>
    <name evidence="1" type="ORF">LTR37_018157</name>
</gene>
<keyword evidence="2" id="KW-1185">Reference proteome</keyword>
<accession>A0ACC3MI23</accession>